<proteinExistence type="predicted"/>
<dbReference type="Proteomes" id="UP001054837">
    <property type="component" value="Unassembled WGS sequence"/>
</dbReference>
<reference evidence="1 2" key="1">
    <citation type="submission" date="2021-06" db="EMBL/GenBank/DDBJ databases">
        <title>Caerostris darwini draft genome.</title>
        <authorList>
            <person name="Kono N."/>
            <person name="Arakawa K."/>
        </authorList>
    </citation>
    <scope>NUCLEOTIDE SEQUENCE [LARGE SCALE GENOMIC DNA]</scope>
</reference>
<dbReference type="EMBL" id="BPLQ01001029">
    <property type="protein sequence ID" value="GIX77605.1"/>
    <property type="molecule type" value="Genomic_DNA"/>
</dbReference>
<dbReference type="AlphaFoldDB" id="A0AAV4MYQ6"/>
<evidence type="ECO:0000313" key="2">
    <source>
        <dbReference type="Proteomes" id="UP001054837"/>
    </source>
</evidence>
<comment type="caution">
    <text evidence="1">The sequence shown here is derived from an EMBL/GenBank/DDBJ whole genome shotgun (WGS) entry which is preliminary data.</text>
</comment>
<keyword evidence="2" id="KW-1185">Reference proteome</keyword>
<sequence length="118" mass="13561">MGFSALEEEKYFFKPRIKSVEQDNSALRPFFWKRPFQRPDQNNPHCSTPNLFSSLQVAKMHESFIHLLRGVCLFRTEIKLATRRETLSLSQFPGRLPSGEATFTSLVPEKTPSMVGGR</sequence>
<protein>
    <submittedName>
        <fullName evidence="1">Uncharacterized protein</fullName>
    </submittedName>
</protein>
<name>A0AAV4MYQ6_9ARAC</name>
<accession>A0AAV4MYQ6</accession>
<organism evidence="1 2">
    <name type="scientific">Caerostris darwini</name>
    <dbReference type="NCBI Taxonomy" id="1538125"/>
    <lineage>
        <taxon>Eukaryota</taxon>
        <taxon>Metazoa</taxon>
        <taxon>Ecdysozoa</taxon>
        <taxon>Arthropoda</taxon>
        <taxon>Chelicerata</taxon>
        <taxon>Arachnida</taxon>
        <taxon>Araneae</taxon>
        <taxon>Araneomorphae</taxon>
        <taxon>Entelegynae</taxon>
        <taxon>Araneoidea</taxon>
        <taxon>Araneidae</taxon>
        <taxon>Caerostris</taxon>
    </lineage>
</organism>
<evidence type="ECO:0000313" key="1">
    <source>
        <dbReference type="EMBL" id="GIX77605.1"/>
    </source>
</evidence>
<gene>
    <name evidence="1" type="ORF">CDAR_167771</name>
</gene>